<dbReference type="EMBL" id="JAFKCS010000009">
    <property type="protein sequence ID" value="MBN7820379.1"/>
    <property type="molecule type" value="Genomic_DNA"/>
</dbReference>
<accession>A0ABS3CV25</accession>
<dbReference type="Proteomes" id="UP000663992">
    <property type="component" value="Unassembled WGS sequence"/>
</dbReference>
<proteinExistence type="predicted"/>
<dbReference type="InterPro" id="IPR028098">
    <property type="entry name" value="Glyco_trans_4-like_N"/>
</dbReference>
<dbReference type="Pfam" id="PF13579">
    <property type="entry name" value="Glyco_trans_4_4"/>
    <property type="match status" value="1"/>
</dbReference>
<protein>
    <submittedName>
        <fullName evidence="2">Glycosyltransferase</fullName>
    </submittedName>
</protein>
<gene>
    <name evidence="2" type="ORF">J0A65_10920</name>
</gene>
<evidence type="ECO:0000313" key="3">
    <source>
        <dbReference type="Proteomes" id="UP000663992"/>
    </source>
</evidence>
<feature type="domain" description="Glycosyltransferase subfamily 4-like N-terminal" evidence="1">
    <location>
        <begin position="25"/>
        <end position="207"/>
    </location>
</feature>
<reference evidence="2 3" key="1">
    <citation type="submission" date="2021-03" db="EMBL/GenBank/DDBJ databases">
        <title>novel species isolated from a fishpond in China.</title>
        <authorList>
            <person name="Lu H."/>
            <person name="Cai Z."/>
        </authorList>
    </citation>
    <scope>NUCLEOTIDE SEQUENCE [LARGE SCALE GENOMIC DNA]</scope>
    <source>
        <strain evidence="2 3">Y57</strain>
    </source>
</reference>
<comment type="caution">
    <text evidence="2">The sequence shown here is derived from an EMBL/GenBank/DDBJ whole genome shotgun (WGS) entry which is preliminary data.</text>
</comment>
<keyword evidence="3" id="KW-1185">Reference proteome</keyword>
<name>A0ABS3CV25_9ALTE</name>
<sequence length="415" mass="47594">MRIKKRLLYVAYHYPPIQGSSGVHRTLAFTRYLSEQGWAVTLLTTSLSAYADWHPQQADYIPKRVKVLRAWAWDAVRQLSFRGKYLSWMALPDRWQSWIPFAVIRGWWAIRRERIPVVISTYPIASAHIIGYLLHKLTGVAWIADLRDPMAQDCFPKDARLKRVFYWIESKMVKHCQRILVTTQGTLALYRERYPEKPASFWQLIPNGYDEVLIDPLMADDARTHAVSSYFTLLHSGTINTYDRHPGHLFEAIAQLQTEKNPAIARLKVVLRGTGMDAYWQEQIRRLKITDTVEVQPLLPVKQALLEMKQASALLILQDVSCNYQIPAKTYEYIRLKRPIFALTDEKGDTAALLNLVGGSVVVPLTDTSAIKQALLALLSPNSVFRFLSDDELKQYSRGHQGETLSALLMRVISE</sequence>
<dbReference type="Gene3D" id="3.40.50.2000">
    <property type="entry name" value="Glycogen Phosphorylase B"/>
    <property type="match status" value="2"/>
</dbReference>
<evidence type="ECO:0000259" key="1">
    <source>
        <dbReference type="Pfam" id="PF13579"/>
    </source>
</evidence>
<evidence type="ECO:0000313" key="2">
    <source>
        <dbReference type="EMBL" id="MBN7820379.1"/>
    </source>
</evidence>
<organism evidence="2 3">
    <name type="scientific">Bowmanella yangjiangensis</name>
    <dbReference type="NCBI Taxonomy" id="2811230"/>
    <lineage>
        <taxon>Bacteria</taxon>
        <taxon>Pseudomonadati</taxon>
        <taxon>Pseudomonadota</taxon>
        <taxon>Gammaproteobacteria</taxon>
        <taxon>Alteromonadales</taxon>
        <taxon>Alteromonadaceae</taxon>
        <taxon>Bowmanella</taxon>
    </lineage>
</organism>
<dbReference type="PANTHER" id="PTHR12526">
    <property type="entry name" value="GLYCOSYLTRANSFERASE"/>
    <property type="match status" value="1"/>
</dbReference>
<dbReference type="SUPFAM" id="SSF53756">
    <property type="entry name" value="UDP-Glycosyltransferase/glycogen phosphorylase"/>
    <property type="match status" value="1"/>
</dbReference>